<dbReference type="STRING" id="246191.SAMN05660337_2145"/>
<dbReference type="Proteomes" id="UP000199053">
    <property type="component" value="Unassembled WGS sequence"/>
</dbReference>
<feature type="domain" description="OmpA-like" evidence="11">
    <location>
        <begin position="81"/>
        <end position="196"/>
    </location>
</feature>
<evidence type="ECO:0000259" key="11">
    <source>
        <dbReference type="PROSITE" id="PS51123"/>
    </source>
</evidence>
<evidence type="ECO:0000256" key="8">
    <source>
        <dbReference type="HAMAP-Rule" id="MF_02204"/>
    </source>
</evidence>
<evidence type="ECO:0000313" key="13">
    <source>
        <dbReference type="Proteomes" id="UP000199053"/>
    </source>
</evidence>
<dbReference type="InterPro" id="IPR006664">
    <property type="entry name" value="OMP_bac"/>
</dbReference>
<dbReference type="InterPro" id="IPR050330">
    <property type="entry name" value="Bact_OuterMem_StrucFunc"/>
</dbReference>
<dbReference type="AlphaFoldDB" id="A0A1G9HFZ2"/>
<dbReference type="PROSITE" id="PS51257">
    <property type="entry name" value="PROKAR_LIPOPROTEIN"/>
    <property type="match status" value="1"/>
</dbReference>
<dbReference type="HAMAP" id="MF_02204">
    <property type="entry name" value="Pal"/>
    <property type="match status" value="1"/>
</dbReference>
<keyword evidence="7" id="KW-0131">Cell cycle</keyword>
<dbReference type="InterPro" id="IPR014169">
    <property type="entry name" value="Pal_lipo_C"/>
</dbReference>
<dbReference type="InterPro" id="IPR039001">
    <property type="entry name" value="Pal"/>
</dbReference>
<protein>
    <recommendedName>
        <fullName evidence="8">Peptidoglycan-associated lipoprotein</fullName>
        <shortName evidence="8">PAL</shortName>
    </recommendedName>
</protein>
<keyword evidence="13" id="KW-1185">Reference proteome</keyword>
<dbReference type="PANTHER" id="PTHR30329">
    <property type="entry name" value="STATOR ELEMENT OF FLAGELLAR MOTOR COMPLEX"/>
    <property type="match status" value="1"/>
</dbReference>
<dbReference type="Pfam" id="PF00691">
    <property type="entry name" value="OmpA"/>
    <property type="match status" value="1"/>
</dbReference>
<evidence type="ECO:0000256" key="2">
    <source>
        <dbReference type="ARBA" id="ARBA00022729"/>
    </source>
</evidence>
<gene>
    <name evidence="8" type="primary">pal</name>
    <name evidence="12" type="ORF">SAMN05660337_2145</name>
</gene>
<comment type="subcellular location">
    <subcellularLocation>
        <location evidence="8">Cell outer membrane</location>
        <topology evidence="8">Lipid-anchor</topology>
    </subcellularLocation>
</comment>
<proteinExistence type="inferred from homology"/>
<dbReference type="GO" id="GO:0051301">
    <property type="term" value="P:cell division"/>
    <property type="evidence" value="ECO:0007669"/>
    <property type="project" value="UniProtKB-KW"/>
</dbReference>
<dbReference type="EMBL" id="FNGA01000003">
    <property type="protein sequence ID" value="SDL11807.1"/>
    <property type="molecule type" value="Genomic_DNA"/>
</dbReference>
<name>A0A1G9HFZ2_9BACT</name>
<dbReference type="NCBIfam" id="TIGR02802">
    <property type="entry name" value="Pal_lipo"/>
    <property type="match status" value="1"/>
</dbReference>
<evidence type="ECO:0000256" key="9">
    <source>
        <dbReference type="SAM" id="MobiDB-lite"/>
    </source>
</evidence>
<dbReference type="Gene3D" id="3.30.1330.60">
    <property type="entry name" value="OmpA-like domain"/>
    <property type="match status" value="1"/>
</dbReference>
<keyword evidence="5 8" id="KW-0998">Cell outer membrane</keyword>
<dbReference type="PRINTS" id="PR01021">
    <property type="entry name" value="OMPADOMAIN"/>
</dbReference>
<dbReference type="GO" id="GO:0009279">
    <property type="term" value="C:cell outer membrane"/>
    <property type="evidence" value="ECO:0007669"/>
    <property type="project" value="UniProtKB-SubCell"/>
</dbReference>
<evidence type="ECO:0000256" key="10">
    <source>
        <dbReference type="SAM" id="SignalP"/>
    </source>
</evidence>
<dbReference type="SUPFAM" id="SSF103088">
    <property type="entry name" value="OmpA-like"/>
    <property type="match status" value="1"/>
</dbReference>
<keyword evidence="3 8" id="KW-0472">Membrane</keyword>
<dbReference type="InterPro" id="IPR006665">
    <property type="entry name" value="OmpA-like"/>
</dbReference>
<dbReference type="InterPro" id="IPR036737">
    <property type="entry name" value="OmpA-like_sf"/>
</dbReference>
<evidence type="ECO:0000256" key="1">
    <source>
        <dbReference type="ARBA" id="ARBA00022618"/>
    </source>
</evidence>
<dbReference type="PROSITE" id="PS51123">
    <property type="entry name" value="OMPA_2"/>
    <property type="match status" value="1"/>
</dbReference>
<feature type="region of interest" description="Disordered" evidence="9">
    <location>
        <begin position="29"/>
        <end position="67"/>
    </location>
</feature>
<dbReference type="PANTHER" id="PTHR30329:SF21">
    <property type="entry name" value="LIPOPROTEIN YIAD-RELATED"/>
    <property type="match status" value="1"/>
</dbReference>
<feature type="chain" id="PRO_5011701580" description="Peptidoglycan-associated lipoprotein" evidence="10">
    <location>
        <begin position="21"/>
        <end position="196"/>
    </location>
</feature>
<evidence type="ECO:0000256" key="5">
    <source>
        <dbReference type="ARBA" id="ARBA00023237"/>
    </source>
</evidence>
<feature type="signal peptide" evidence="10">
    <location>
        <begin position="1"/>
        <end position="20"/>
    </location>
</feature>
<keyword evidence="4 8" id="KW-0564">Palmitate</keyword>
<accession>A0A1G9HFZ2</accession>
<evidence type="ECO:0000256" key="3">
    <source>
        <dbReference type="ARBA" id="ARBA00023136"/>
    </source>
</evidence>
<comment type="similarity">
    <text evidence="8">Belongs to the Pal lipoprotein family.</text>
</comment>
<feature type="compositionally biased region" description="Basic and acidic residues" evidence="9">
    <location>
        <begin position="36"/>
        <end position="67"/>
    </location>
</feature>
<keyword evidence="6 8" id="KW-0449">Lipoprotein</keyword>
<reference evidence="13" key="1">
    <citation type="submission" date="2016-10" db="EMBL/GenBank/DDBJ databases">
        <authorList>
            <person name="Varghese N."/>
            <person name="Submissions S."/>
        </authorList>
    </citation>
    <scope>NUCLEOTIDE SEQUENCE [LARGE SCALE GENOMIC DNA]</scope>
    <source>
        <strain evidence="13">DSM 16995</strain>
    </source>
</reference>
<sequence length="196" mass="22473">MKARAIILCMAFMLIVSLGAGCSKKRVESSTASPAVEERMNDQQENERLRQEEAARQEREKELQEQALEDERQAAEVKKEFEVAVVELGNIVHFDFDSFEIKQEYRPLLQSKAELLKKFSNVTIVIEGFCDERGTAEYNLALGERRARAAYEFLILLGVAPERLSIVSFGEENPIDPAHNETAWEMNRRAQFRLAY</sequence>
<evidence type="ECO:0000256" key="7">
    <source>
        <dbReference type="ARBA" id="ARBA00023306"/>
    </source>
</evidence>
<keyword evidence="1" id="KW-0132">Cell division</keyword>
<evidence type="ECO:0000313" key="12">
    <source>
        <dbReference type="EMBL" id="SDL11807.1"/>
    </source>
</evidence>
<dbReference type="OrthoDB" id="9809164at2"/>
<organism evidence="12 13">
    <name type="scientific">Maridesulfovibrio ferrireducens</name>
    <dbReference type="NCBI Taxonomy" id="246191"/>
    <lineage>
        <taxon>Bacteria</taxon>
        <taxon>Pseudomonadati</taxon>
        <taxon>Thermodesulfobacteriota</taxon>
        <taxon>Desulfovibrionia</taxon>
        <taxon>Desulfovibrionales</taxon>
        <taxon>Desulfovibrionaceae</taxon>
        <taxon>Maridesulfovibrio</taxon>
    </lineage>
</organism>
<evidence type="ECO:0000256" key="6">
    <source>
        <dbReference type="ARBA" id="ARBA00023288"/>
    </source>
</evidence>
<keyword evidence="2 8" id="KW-0732">Signal</keyword>
<dbReference type="CDD" id="cd07185">
    <property type="entry name" value="OmpA_C-like"/>
    <property type="match status" value="1"/>
</dbReference>
<dbReference type="RefSeq" id="WP_092160935.1">
    <property type="nucleotide sequence ID" value="NZ_FNGA01000003.1"/>
</dbReference>
<evidence type="ECO:0000256" key="4">
    <source>
        <dbReference type="ARBA" id="ARBA00023139"/>
    </source>
</evidence>